<sequence>MNHPKQHSSRLIDLTGKRFGRLVVIKKAPSSAKNGNARWLCRCDCGNQIIVDSQSLRRKSTRSCGCLRREINHQRMLNNKVFDKYQGNASSLKDGHGVFYSSIRKTKRNHTGVIGVSYDSHYHRYVARLRFHGKYVLNKTSNNLEEAIQMRLAAEQKYFKRQVQQVHFN</sequence>
<organism evidence="1 2">
    <name type="scientific">Secundilactobacillus folii</name>
    <dbReference type="NCBI Taxonomy" id="2678357"/>
    <lineage>
        <taxon>Bacteria</taxon>
        <taxon>Bacillati</taxon>
        <taxon>Bacillota</taxon>
        <taxon>Bacilli</taxon>
        <taxon>Lactobacillales</taxon>
        <taxon>Lactobacillaceae</taxon>
        <taxon>Secundilactobacillus</taxon>
    </lineage>
</organism>
<dbReference type="AlphaFoldDB" id="A0A7X2XVS4"/>
<dbReference type="EMBL" id="WNJO01000008">
    <property type="protein sequence ID" value="MTV82564.1"/>
    <property type="molecule type" value="Genomic_DNA"/>
</dbReference>
<keyword evidence="2" id="KW-1185">Reference proteome</keyword>
<proteinExistence type="predicted"/>
<dbReference type="Proteomes" id="UP000466388">
    <property type="component" value="Unassembled WGS sequence"/>
</dbReference>
<reference evidence="1 2" key="1">
    <citation type="submission" date="2019-11" db="EMBL/GenBank/DDBJ databases">
        <title>Lactobacillus sp. nov. CRM56-3, isolated from fermented tea leaves.</title>
        <authorList>
            <person name="Phuengjayaem S."/>
            <person name="Tanasupawat S."/>
        </authorList>
    </citation>
    <scope>NUCLEOTIDE SEQUENCE [LARGE SCALE GENOMIC DNA]</scope>
    <source>
        <strain evidence="1 2">CRM56-3</strain>
    </source>
</reference>
<name>A0A7X2XVS4_9LACO</name>
<evidence type="ECO:0000313" key="1">
    <source>
        <dbReference type="EMBL" id="MTV82564.1"/>
    </source>
</evidence>
<gene>
    <name evidence="1" type="ORF">GM612_07880</name>
</gene>
<comment type="caution">
    <text evidence="1">The sequence shown here is derived from an EMBL/GenBank/DDBJ whole genome shotgun (WGS) entry which is preliminary data.</text>
</comment>
<protein>
    <submittedName>
        <fullName evidence="1">AP2 domain-containing protein</fullName>
    </submittedName>
</protein>
<evidence type="ECO:0000313" key="2">
    <source>
        <dbReference type="Proteomes" id="UP000466388"/>
    </source>
</evidence>
<accession>A0A7X2XVS4</accession>